<dbReference type="AlphaFoldDB" id="A0A2T0ZYS1"/>
<dbReference type="InterPro" id="IPR004675">
    <property type="entry name" value="AhpD_core"/>
</dbReference>
<reference evidence="2 3" key="1">
    <citation type="submission" date="2018-03" db="EMBL/GenBank/DDBJ databases">
        <title>Genomic Encyclopedia of Archaeal and Bacterial Type Strains, Phase II (KMG-II): from individual species to whole genera.</title>
        <authorList>
            <person name="Goeker M."/>
        </authorList>
    </citation>
    <scope>NUCLEOTIDE SEQUENCE [LARGE SCALE GENOMIC DNA]</scope>
    <source>
        <strain evidence="2 3">DSM 100065</strain>
    </source>
</reference>
<dbReference type="NCBIfam" id="TIGR00778">
    <property type="entry name" value="ahpD_dom"/>
    <property type="match status" value="1"/>
</dbReference>
<name>A0A2T0ZYS1_9ACTN</name>
<evidence type="ECO:0000313" key="2">
    <source>
        <dbReference type="EMBL" id="PRZ41496.1"/>
    </source>
</evidence>
<protein>
    <submittedName>
        <fullName evidence="2">AhpD family alkylhydroperoxidase</fullName>
    </submittedName>
</protein>
<dbReference type="Proteomes" id="UP000237752">
    <property type="component" value="Unassembled WGS sequence"/>
</dbReference>
<keyword evidence="3" id="KW-1185">Reference proteome</keyword>
<evidence type="ECO:0000259" key="1">
    <source>
        <dbReference type="Pfam" id="PF02627"/>
    </source>
</evidence>
<accession>A0A2T0ZYS1</accession>
<feature type="domain" description="Carboxymuconolactone decarboxylase-like" evidence="1">
    <location>
        <begin position="23"/>
        <end position="104"/>
    </location>
</feature>
<keyword evidence="2" id="KW-0560">Oxidoreductase</keyword>
<dbReference type="PANTHER" id="PTHR33930:SF2">
    <property type="entry name" value="BLR3452 PROTEIN"/>
    <property type="match status" value="1"/>
</dbReference>
<dbReference type="Pfam" id="PF02627">
    <property type="entry name" value="CMD"/>
    <property type="match status" value="1"/>
</dbReference>
<evidence type="ECO:0000313" key="3">
    <source>
        <dbReference type="Proteomes" id="UP000237752"/>
    </source>
</evidence>
<dbReference type="PANTHER" id="PTHR33930">
    <property type="entry name" value="ALKYL HYDROPEROXIDE REDUCTASE AHPD"/>
    <property type="match status" value="1"/>
</dbReference>
<proteinExistence type="predicted"/>
<sequence length="116" mass="12508">MTAYHDHSDMKHLKDLKENAPREFAAWLALDNIVGIEDGAIPRKYRELIALAAAHVTQCPYCLDAHTANAVKVGATKQEVAETGLIAAALRAGAGATHAALVMKMYDEHAEKANKS</sequence>
<dbReference type="RefSeq" id="WP_106349255.1">
    <property type="nucleotide sequence ID" value="NZ_PVUE01000009.1"/>
</dbReference>
<keyword evidence="2" id="KW-0575">Peroxidase</keyword>
<organism evidence="2 3">
    <name type="scientific">Antricoccus suffuscus</name>
    <dbReference type="NCBI Taxonomy" id="1629062"/>
    <lineage>
        <taxon>Bacteria</taxon>
        <taxon>Bacillati</taxon>
        <taxon>Actinomycetota</taxon>
        <taxon>Actinomycetes</taxon>
        <taxon>Geodermatophilales</taxon>
        <taxon>Antricoccaceae</taxon>
        <taxon>Antricoccus</taxon>
    </lineage>
</organism>
<comment type="caution">
    <text evidence="2">The sequence shown here is derived from an EMBL/GenBank/DDBJ whole genome shotgun (WGS) entry which is preliminary data.</text>
</comment>
<dbReference type="EMBL" id="PVUE01000009">
    <property type="protein sequence ID" value="PRZ41496.1"/>
    <property type="molecule type" value="Genomic_DNA"/>
</dbReference>
<dbReference type="Gene3D" id="1.20.1290.10">
    <property type="entry name" value="AhpD-like"/>
    <property type="match status" value="1"/>
</dbReference>
<gene>
    <name evidence="2" type="ORF">CLV47_10943</name>
</gene>
<dbReference type="SUPFAM" id="SSF69118">
    <property type="entry name" value="AhpD-like"/>
    <property type="match status" value="1"/>
</dbReference>
<dbReference type="OrthoDB" id="9801997at2"/>
<dbReference type="InterPro" id="IPR003779">
    <property type="entry name" value="CMD-like"/>
</dbReference>
<dbReference type="InterPro" id="IPR029032">
    <property type="entry name" value="AhpD-like"/>
</dbReference>
<dbReference type="GO" id="GO:0051920">
    <property type="term" value="F:peroxiredoxin activity"/>
    <property type="evidence" value="ECO:0007669"/>
    <property type="project" value="InterPro"/>
</dbReference>